<dbReference type="VEuPathDB" id="VectorBase:CSON011067"/>
<feature type="transmembrane region" description="Helical" evidence="1">
    <location>
        <begin position="585"/>
        <end position="604"/>
    </location>
</feature>
<dbReference type="GO" id="GO:0016747">
    <property type="term" value="F:acyltransferase activity, transferring groups other than amino-acyl groups"/>
    <property type="evidence" value="ECO:0007669"/>
    <property type="project" value="InterPro"/>
</dbReference>
<evidence type="ECO:0000313" key="3">
    <source>
        <dbReference type="EMBL" id="SSX18864.1"/>
    </source>
</evidence>
<evidence type="ECO:0000256" key="1">
    <source>
        <dbReference type="SAM" id="Phobius"/>
    </source>
</evidence>
<proteinExistence type="predicted"/>
<gene>
    <name evidence="3" type="primary">CSON011067</name>
</gene>
<dbReference type="SMART" id="SM00703">
    <property type="entry name" value="NRF"/>
    <property type="match status" value="1"/>
</dbReference>
<accession>A0A336LKX7</accession>
<dbReference type="AlphaFoldDB" id="A0A336LKX7"/>
<feature type="transmembrane region" description="Helical" evidence="1">
    <location>
        <begin position="460"/>
        <end position="478"/>
    </location>
</feature>
<protein>
    <submittedName>
        <fullName evidence="3">CSON011067 protein</fullName>
    </submittedName>
</protein>
<keyword evidence="1" id="KW-0812">Transmembrane</keyword>
<name>A0A336LKX7_CULSO</name>
<feature type="transmembrane region" description="Helical" evidence="1">
    <location>
        <begin position="320"/>
        <end position="340"/>
    </location>
</feature>
<feature type="transmembrane region" description="Helical" evidence="1">
    <location>
        <begin position="547"/>
        <end position="565"/>
    </location>
</feature>
<sequence>MLETHDFILRKESRPVTVKEESQHVTILNFSFFPVKCLTRIKLNGYLLEELLEYSNQSDLMSIECQNDINSIKDAIEGRTIWALKILESSAVIPTDFIFGNNHWIGSIRECNEISNPVKMTLVIDEYIARNAFIYQKPVNMTLKYRQARMKINSPIQVKEFFRPNILHLGLCLPLTCNTIDIEFLLRSYLSANTSTLIDRYMIQVHDLEIKDLELNENYYKKSIVVLTFILIYISKYSTKIPRKHQFLIKFLKAYSLRSNFDHIFHAGSPKFPAINGLKLYSSFQILQSHTQYFAFYRFLAKWYTLIDAEDITYQIVTNGVVFVDVFFVISGFLLMNNYISNKTQYKVLHDGSPWFKLKFIISNLVKRVTRILPVYIIIMLLTDVIASYLRDTSMFQLHEKDDFNCQNYWWRNILFIQNFYPNYDMCLNWSWTLAVDMQCFVLCTVIYVFYCSNMNVGKTILWLVTGFFSATLFYRLYEHSYVPTLDKLFLTLDEIYYPTFARAIPYFIGALFSMAVCWIIIASSLGHGNTVTKITSHPVQNHFGKISYAFYMFNPTLTIFSYGMSNHTSNADFWTNYMYTNGIIFVNYCSSIVITLLVEAPYLRLYDMMRNHKDPKEDIPQNNNNNNEIEIT</sequence>
<evidence type="ECO:0000259" key="2">
    <source>
        <dbReference type="SMART" id="SM00703"/>
    </source>
</evidence>
<dbReference type="Pfam" id="PF01757">
    <property type="entry name" value="Acyl_transf_3"/>
    <property type="match status" value="1"/>
</dbReference>
<feature type="transmembrane region" description="Helical" evidence="1">
    <location>
        <begin position="430"/>
        <end position="451"/>
    </location>
</feature>
<organism evidence="3">
    <name type="scientific">Culicoides sonorensis</name>
    <name type="common">Biting midge</name>
    <dbReference type="NCBI Taxonomy" id="179676"/>
    <lineage>
        <taxon>Eukaryota</taxon>
        <taxon>Metazoa</taxon>
        <taxon>Ecdysozoa</taxon>
        <taxon>Arthropoda</taxon>
        <taxon>Hexapoda</taxon>
        <taxon>Insecta</taxon>
        <taxon>Pterygota</taxon>
        <taxon>Neoptera</taxon>
        <taxon>Endopterygota</taxon>
        <taxon>Diptera</taxon>
        <taxon>Nematocera</taxon>
        <taxon>Chironomoidea</taxon>
        <taxon>Ceratopogonidae</taxon>
        <taxon>Ceratopogoninae</taxon>
        <taxon>Culicoides</taxon>
        <taxon>Monoculicoides</taxon>
    </lineage>
</organism>
<feature type="domain" description="Nose resistant-to-fluoxetine protein N-terminal" evidence="2">
    <location>
        <begin position="62"/>
        <end position="204"/>
    </location>
</feature>
<keyword evidence="1" id="KW-1133">Transmembrane helix</keyword>
<dbReference type="EMBL" id="UFQT01000046">
    <property type="protein sequence ID" value="SSX18864.1"/>
    <property type="molecule type" value="Genomic_DNA"/>
</dbReference>
<reference evidence="3" key="1">
    <citation type="submission" date="2018-07" db="EMBL/GenBank/DDBJ databases">
        <authorList>
            <person name="Quirk P.G."/>
            <person name="Krulwich T.A."/>
        </authorList>
    </citation>
    <scope>NUCLEOTIDE SEQUENCE</scope>
</reference>
<dbReference type="Pfam" id="PF20146">
    <property type="entry name" value="NRF"/>
    <property type="match status" value="1"/>
</dbReference>
<keyword evidence="1" id="KW-0472">Membrane</keyword>
<feature type="transmembrane region" description="Helical" evidence="1">
    <location>
        <begin position="504"/>
        <end position="526"/>
    </location>
</feature>
<dbReference type="PANTHER" id="PTHR11161:SF15">
    <property type="entry name" value="GH19286P-RELATED"/>
    <property type="match status" value="1"/>
</dbReference>
<dbReference type="PANTHER" id="PTHR11161">
    <property type="entry name" value="O-ACYLTRANSFERASE"/>
    <property type="match status" value="1"/>
</dbReference>
<feature type="transmembrane region" description="Helical" evidence="1">
    <location>
        <begin position="372"/>
        <end position="390"/>
    </location>
</feature>
<dbReference type="InterPro" id="IPR052728">
    <property type="entry name" value="O2_lipid_transport_reg"/>
</dbReference>
<dbReference type="InterPro" id="IPR002656">
    <property type="entry name" value="Acyl_transf_3_dom"/>
</dbReference>
<dbReference type="InterPro" id="IPR006621">
    <property type="entry name" value="Nose-resist-to-fluoxetine_N"/>
</dbReference>